<dbReference type="Proteomes" id="UP000325081">
    <property type="component" value="Unassembled WGS sequence"/>
</dbReference>
<feature type="compositionally biased region" description="Basic and acidic residues" evidence="1">
    <location>
        <begin position="20"/>
        <end position="35"/>
    </location>
</feature>
<organism evidence="2 3">
    <name type="scientific">Striga asiatica</name>
    <name type="common">Asiatic witchweed</name>
    <name type="synonym">Buchnera asiatica</name>
    <dbReference type="NCBI Taxonomy" id="4170"/>
    <lineage>
        <taxon>Eukaryota</taxon>
        <taxon>Viridiplantae</taxon>
        <taxon>Streptophyta</taxon>
        <taxon>Embryophyta</taxon>
        <taxon>Tracheophyta</taxon>
        <taxon>Spermatophyta</taxon>
        <taxon>Magnoliopsida</taxon>
        <taxon>eudicotyledons</taxon>
        <taxon>Gunneridae</taxon>
        <taxon>Pentapetalae</taxon>
        <taxon>asterids</taxon>
        <taxon>lamiids</taxon>
        <taxon>Lamiales</taxon>
        <taxon>Orobanchaceae</taxon>
        <taxon>Buchnereae</taxon>
        <taxon>Striga</taxon>
    </lineage>
</organism>
<dbReference type="AlphaFoldDB" id="A0A5A7QM71"/>
<dbReference type="GO" id="GO:0016301">
    <property type="term" value="F:kinase activity"/>
    <property type="evidence" value="ECO:0007669"/>
    <property type="project" value="UniProtKB-KW"/>
</dbReference>
<feature type="non-terminal residue" evidence="2">
    <location>
        <position position="133"/>
    </location>
</feature>
<sequence length="133" mass="13967">MSDLAAGMENIREALQTLMRRDQTNRDGPDHRDGGRSGQRGGRGGRSHARLVVADSPATGSHSTSTGTVGFSTAGASTNTASELAQLRLGWRGRALEVGPDVFPVVRPATVSPPVPAATALGLYWQMTLTARQ</sequence>
<evidence type="ECO:0000256" key="1">
    <source>
        <dbReference type="SAM" id="MobiDB-lite"/>
    </source>
</evidence>
<comment type="caution">
    <text evidence="2">The sequence shown here is derived from an EMBL/GenBank/DDBJ whole genome shotgun (WGS) entry which is preliminary data.</text>
</comment>
<name>A0A5A7QM71_STRAF</name>
<feature type="compositionally biased region" description="Low complexity" evidence="1">
    <location>
        <begin position="56"/>
        <end position="75"/>
    </location>
</feature>
<dbReference type="EMBL" id="BKCP01007181">
    <property type="protein sequence ID" value="GER45011.1"/>
    <property type="molecule type" value="Genomic_DNA"/>
</dbReference>
<gene>
    <name evidence="2" type="ORF">STAS_21931</name>
</gene>
<reference evidence="3" key="1">
    <citation type="journal article" date="2019" name="Curr. Biol.">
        <title>Genome Sequence of Striga asiatica Provides Insight into the Evolution of Plant Parasitism.</title>
        <authorList>
            <person name="Yoshida S."/>
            <person name="Kim S."/>
            <person name="Wafula E.K."/>
            <person name="Tanskanen J."/>
            <person name="Kim Y.M."/>
            <person name="Honaas L."/>
            <person name="Yang Z."/>
            <person name="Spallek T."/>
            <person name="Conn C.E."/>
            <person name="Ichihashi Y."/>
            <person name="Cheong K."/>
            <person name="Cui S."/>
            <person name="Der J.P."/>
            <person name="Gundlach H."/>
            <person name="Jiao Y."/>
            <person name="Hori C."/>
            <person name="Ishida J.K."/>
            <person name="Kasahara H."/>
            <person name="Kiba T."/>
            <person name="Kim M.S."/>
            <person name="Koo N."/>
            <person name="Laohavisit A."/>
            <person name="Lee Y.H."/>
            <person name="Lumba S."/>
            <person name="McCourt P."/>
            <person name="Mortimer J.C."/>
            <person name="Mutuku J.M."/>
            <person name="Nomura T."/>
            <person name="Sasaki-Sekimoto Y."/>
            <person name="Seto Y."/>
            <person name="Wang Y."/>
            <person name="Wakatake T."/>
            <person name="Sakakibara H."/>
            <person name="Demura T."/>
            <person name="Yamaguchi S."/>
            <person name="Yoneyama K."/>
            <person name="Manabe R.I."/>
            <person name="Nelson D.C."/>
            <person name="Schulman A.H."/>
            <person name="Timko M.P."/>
            <person name="dePamphilis C.W."/>
            <person name="Choi D."/>
            <person name="Shirasu K."/>
        </authorList>
    </citation>
    <scope>NUCLEOTIDE SEQUENCE [LARGE SCALE GENOMIC DNA]</scope>
    <source>
        <strain evidence="3">cv. UVA1</strain>
    </source>
</reference>
<feature type="region of interest" description="Disordered" evidence="1">
    <location>
        <begin position="20"/>
        <end position="75"/>
    </location>
</feature>
<keyword evidence="2" id="KW-0418">Kinase</keyword>
<accession>A0A5A7QM71</accession>
<evidence type="ECO:0000313" key="3">
    <source>
        <dbReference type="Proteomes" id="UP000325081"/>
    </source>
</evidence>
<keyword evidence="2" id="KW-0808">Transferase</keyword>
<protein>
    <submittedName>
        <fullName evidence="2">Polyphosphate kinase</fullName>
    </submittedName>
</protein>
<proteinExistence type="predicted"/>
<evidence type="ECO:0000313" key="2">
    <source>
        <dbReference type="EMBL" id="GER45011.1"/>
    </source>
</evidence>
<keyword evidence="3" id="KW-1185">Reference proteome</keyword>